<comment type="caution">
    <text evidence="4">The sequence shown here is derived from an EMBL/GenBank/DDBJ whole genome shotgun (WGS) entry which is preliminary data.</text>
</comment>
<sequence length="164" mass="18553">MFATGNSLFTLYAMTLMPHNAELNAILKVSFISIVTPIILSQLIVSVVAYLWVTGAVHAIRRADRAEEIAQLEHALAVNAEITAQQKEQLETSIQKIIETNTRVANGDFDARVPLTKDNVLWQVSSSLNNFLSRLQRSRQELHQMRVELEQSREENSRLKGLLR</sequence>
<keyword evidence="2" id="KW-1133">Transmembrane helix</keyword>
<feature type="domain" description="HAMP" evidence="3">
    <location>
        <begin position="88"/>
        <end position="140"/>
    </location>
</feature>
<gene>
    <name evidence="4" type="ORF">KSF_074100</name>
</gene>
<evidence type="ECO:0000256" key="1">
    <source>
        <dbReference type="SAM" id="Coils"/>
    </source>
</evidence>
<keyword evidence="1" id="KW-0175">Coiled coil</keyword>
<dbReference type="InterPro" id="IPR003660">
    <property type="entry name" value="HAMP_dom"/>
</dbReference>
<reference evidence="4" key="1">
    <citation type="submission" date="2020-10" db="EMBL/GenBank/DDBJ databases">
        <title>Taxonomic study of unclassified bacteria belonging to the class Ktedonobacteria.</title>
        <authorList>
            <person name="Yabe S."/>
            <person name="Wang C.M."/>
            <person name="Zheng Y."/>
            <person name="Sakai Y."/>
            <person name="Cavaletti L."/>
            <person name="Monciardini P."/>
            <person name="Donadio S."/>
        </authorList>
    </citation>
    <scope>NUCLEOTIDE SEQUENCE</scope>
    <source>
        <strain evidence="4">ID150040</strain>
    </source>
</reference>
<evidence type="ECO:0000313" key="4">
    <source>
        <dbReference type="EMBL" id="GHO97362.1"/>
    </source>
</evidence>
<feature type="transmembrane region" description="Helical" evidence="2">
    <location>
        <begin position="25"/>
        <end position="53"/>
    </location>
</feature>
<dbReference type="GO" id="GO:0007165">
    <property type="term" value="P:signal transduction"/>
    <property type="evidence" value="ECO:0007669"/>
    <property type="project" value="InterPro"/>
</dbReference>
<dbReference type="AlphaFoldDB" id="A0A8J3IV77"/>
<keyword evidence="2" id="KW-0812">Transmembrane</keyword>
<dbReference type="Proteomes" id="UP000597444">
    <property type="component" value="Unassembled WGS sequence"/>
</dbReference>
<evidence type="ECO:0000256" key="2">
    <source>
        <dbReference type="SAM" id="Phobius"/>
    </source>
</evidence>
<accession>A0A8J3IV77</accession>
<dbReference type="GO" id="GO:0016020">
    <property type="term" value="C:membrane"/>
    <property type="evidence" value="ECO:0007669"/>
    <property type="project" value="InterPro"/>
</dbReference>
<protein>
    <recommendedName>
        <fullName evidence="3">HAMP domain-containing protein</fullName>
    </recommendedName>
</protein>
<evidence type="ECO:0000313" key="5">
    <source>
        <dbReference type="Proteomes" id="UP000597444"/>
    </source>
</evidence>
<evidence type="ECO:0000259" key="3">
    <source>
        <dbReference type="PROSITE" id="PS50885"/>
    </source>
</evidence>
<proteinExistence type="predicted"/>
<keyword evidence="5" id="KW-1185">Reference proteome</keyword>
<organism evidence="4 5">
    <name type="scientific">Reticulibacter mediterranei</name>
    <dbReference type="NCBI Taxonomy" id="2778369"/>
    <lineage>
        <taxon>Bacteria</taxon>
        <taxon>Bacillati</taxon>
        <taxon>Chloroflexota</taxon>
        <taxon>Ktedonobacteria</taxon>
        <taxon>Ktedonobacterales</taxon>
        <taxon>Reticulibacteraceae</taxon>
        <taxon>Reticulibacter</taxon>
    </lineage>
</organism>
<feature type="coiled-coil region" evidence="1">
    <location>
        <begin position="128"/>
        <end position="162"/>
    </location>
</feature>
<dbReference type="EMBL" id="BNJK01000001">
    <property type="protein sequence ID" value="GHO97362.1"/>
    <property type="molecule type" value="Genomic_DNA"/>
</dbReference>
<dbReference type="PROSITE" id="PS50885">
    <property type="entry name" value="HAMP"/>
    <property type="match status" value="1"/>
</dbReference>
<name>A0A8J3IV77_9CHLR</name>
<keyword evidence="2" id="KW-0472">Membrane</keyword>